<gene>
    <name evidence="9" type="ORF">PARHAE_01101</name>
</gene>
<evidence type="ECO:0000256" key="1">
    <source>
        <dbReference type="ARBA" id="ARBA00022478"/>
    </source>
</evidence>
<sequence>MTRQTYSLDEIKGLLLAQRHAVARHYAPAAPGSYTDGGQYWTLNPGRADNSVGSFVVTLEGAKAGRWNDYATGDHGDLIDLIALSLGCTLSEAVREARSWLGLAHDSPEDAARRKAAAERALRLAAEARAKDAEAKERRRRGALALWLSGEEKIRGTPVEFYLRDTRCIDLARLGRQPGALRYHPAVRYRHLDRKTGEVWDGEYPAMLAIVNDGQGRAVACHRTWLAPDGRGGWDKAPVPKPKKVLGDYAGGSIHLWRGIGPRGGAGKPLSDAPDGSAVWISEGIEDALSAAILLPEARVIAAISLTNFGGVALPPAIAEVTLIADNDPKPEQQAALAQAVAAHSRAGRTVRVWQNHEGGKDLNDALRARILRERDNHAVA</sequence>
<evidence type="ECO:0000313" key="9">
    <source>
        <dbReference type="EMBL" id="VDS07921.1"/>
    </source>
</evidence>
<dbReference type="GO" id="GO:0000428">
    <property type="term" value="C:DNA-directed RNA polymerase complex"/>
    <property type="evidence" value="ECO:0007669"/>
    <property type="project" value="UniProtKB-KW"/>
</dbReference>
<evidence type="ECO:0000256" key="4">
    <source>
        <dbReference type="ARBA" id="ARBA00022695"/>
    </source>
</evidence>
<dbReference type="InterPro" id="IPR055570">
    <property type="entry name" value="DUF7146"/>
</dbReference>
<keyword evidence="2" id="KW-0639">Primosome</keyword>
<evidence type="ECO:0000313" key="10">
    <source>
        <dbReference type="Proteomes" id="UP000270743"/>
    </source>
</evidence>
<dbReference type="RefSeq" id="WP_126153605.1">
    <property type="nucleotide sequence ID" value="NZ_UZWE01000024.1"/>
</dbReference>
<dbReference type="InterPro" id="IPR036977">
    <property type="entry name" value="DNA_primase_Znf_CHC2"/>
</dbReference>
<dbReference type="Gene3D" id="3.90.580.10">
    <property type="entry name" value="Zinc finger, CHC2-type domain"/>
    <property type="match status" value="1"/>
</dbReference>
<keyword evidence="1" id="KW-0240">DNA-directed RNA polymerase</keyword>
<feature type="domain" description="DUF7146" evidence="8">
    <location>
        <begin position="138"/>
        <end position="255"/>
    </location>
</feature>
<dbReference type="GO" id="GO:0006269">
    <property type="term" value="P:DNA replication, synthesis of primer"/>
    <property type="evidence" value="ECO:0007669"/>
    <property type="project" value="UniProtKB-KW"/>
</dbReference>
<dbReference type="GO" id="GO:0016779">
    <property type="term" value="F:nucleotidyltransferase activity"/>
    <property type="evidence" value="ECO:0007669"/>
    <property type="project" value="UniProtKB-KW"/>
</dbReference>
<keyword evidence="6" id="KW-0804">Transcription</keyword>
<accession>A0A447IKA6</accession>
<keyword evidence="10" id="KW-1185">Reference proteome</keyword>
<dbReference type="SUPFAM" id="SSF57783">
    <property type="entry name" value="Zinc beta-ribbon"/>
    <property type="match status" value="1"/>
</dbReference>
<dbReference type="Pfam" id="PF13362">
    <property type="entry name" value="Toprim_3"/>
    <property type="match status" value="1"/>
</dbReference>
<protein>
    <submittedName>
        <fullName evidence="9">Uncharacterized protein</fullName>
    </submittedName>
</protein>
<feature type="domain" description="Toprim" evidence="7">
    <location>
        <begin position="279"/>
        <end position="369"/>
    </location>
</feature>
<evidence type="ECO:0000256" key="6">
    <source>
        <dbReference type="ARBA" id="ARBA00023163"/>
    </source>
</evidence>
<keyword evidence="5" id="KW-0235">DNA replication</keyword>
<keyword evidence="3" id="KW-0808">Transferase</keyword>
<dbReference type="GO" id="GO:0003677">
    <property type="term" value="F:DNA binding"/>
    <property type="evidence" value="ECO:0007669"/>
    <property type="project" value="InterPro"/>
</dbReference>
<organism evidence="9 10">
    <name type="scientific">Paracoccus haematequi</name>
    <dbReference type="NCBI Taxonomy" id="2491866"/>
    <lineage>
        <taxon>Bacteria</taxon>
        <taxon>Pseudomonadati</taxon>
        <taxon>Pseudomonadota</taxon>
        <taxon>Alphaproteobacteria</taxon>
        <taxon>Rhodobacterales</taxon>
        <taxon>Paracoccaceae</taxon>
        <taxon>Paracoccus</taxon>
    </lineage>
</organism>
<evidence type="ECO:0000259" key="7">
    <source>
        <dbReference type="Pfam" id="PF13362"/>
    </source>
</evidence>
<evidence type="ECO:0000259" key="8">
    <source>
        <dbReference type="Pfam" id="PF23639"/>
    </source>
</evidence>
<dbReference type="GO" id="GO:1990077">
    <property type="term" value="C:primosome complex"/>
    <property type="evidence" value="ECO:0007669"/>
    <property type="project" value="UniProtKB-KW"/>
</dbReference>
<dbReference type="AlphaFoldDB" id="A0A447IKA6"/>
<dbReference type="InterPro" id="IPR006171">
    <property type="entry name" value="TOPRIM_dom"/>
</dbReference>
<dbReference type="OrthoDB" id="9811157at2"/>
<keyword evidence="4" id="KW-0548">Nucleotidyltransferase</keyword>
<evidence type="ECO:0000256" key="5">
    <source>
        <dbReference type="ARBA" id="ARBA00022705"/>
    </source>
</evidence>
<dbReference type="EMBL" id="UZWE01000024">
    <property type="protein sequence ID" value="VDS07921.1"/>
    <property type="molecule type" value="Genomic_DNA"/>
</dbReference>
<name>A0A447IKA6_9RHOB</name>
<evidence type="ECO:0000256" key="2">
    <source>
        <dbReference type="ARBA" id="ARBA00022515"/>
    </source>
</evidence>
<dbReference type="Pfam" id="PF23639">
    <property type="entry name" value="DUF7146"/>
    <property type="match status" value="1"/>
</dbReference>
<proteinExistence type="predicted"/>
<dbReference type="Proteomes" id="UP000270743">
    <property type="component" value="Unassembled WGS sequence"/>
</dbReference>
<dbReference type="GO" id="GO:0008270">
    <property type="term" value="F:zinc ion binding"/>
    <property type="evidence" value="ECO:0007669"/>
    <property type="project" value="InterPro"/>
</dbReference>
<evidence type="ECO:0000256" key="3">
    <source>
        <dbReference type="ARBA" id="ARBA00022679"/>
    </source>
</evidence>
<reference evidence="9 10" key="1">
    <citation type="submission" date="2018-12" db="EMBL/GenBank/DDBJ databases">
        <authorList>
            <person name="Criscuolo A."/>
        </authorList>
    </citation>
    <scope>NUCLEOTIDE SEQUENCE [LARGE SCALE GENOMIC DNA]</scope>
    <source>
        <strain evidence="9">ACIP1116241</strain>
    </source>
</reference>